<dbReference type="EMBL" id="BRXR01000001">
    <property type="protein sequence ID" value="GLC31577.1"/>
    <property type="molecule type" value="Genomic_DNA"/>
</dbReference>
<evidence type="ECO:0000313" key="2">
    <source>
        <dbReference type="EMBL" id="GLC31577.1"/>
    </source>
</evidence>
<reference evidence="2 3" key="1">
    <citation type="journal article" date="2024" name="Int. J. Syst. Evol. Microbiol.">
        <title>Clostridium omnivorum sp. nov., isolated from anoxic soil under the treatment of reductive soil disinfestation.</title>
        <authorList>
            <person name="Ueki A."/>
            <person name="Tonouchi A."/>
            <person name="Kaku N."/>
            <person name="Honma S."/>
            <person name="Ueki K."/>
        </authorList>
    </citation>
    <scope>NUCLEOTIDE SEQUENCE [LARGE SCALE GENOMIC DNA]</scope>
    <source>
        <strain evidence="2 3">E14</strain>
    </source>
</reference>
<dbReference type="Pfam" id="PF19289">
    <property type="entry name" value="PmbA_TldD_3rd"/>
    <property type="match status" value="1"/>
</dbReference>
<accession>A0ABQ5N8R7</accession>
<protein>
    <recommendedName>
        <fullName evidence="1">Metalloprotease TldD/E C-terminal domain-containing protein</fullName>
    </recommendedName>
</protein>
<name>A0ABQ5N8R7_9CLOT</name>
<feature type="domain" description="Metalloprotease TldD/E C-terminal" evidence="1">
    <location>
        <begin position="195"/>
        <end position="380"/>
    </location>
</feature>
<comment type="caution">
    <text evidence="2">The sequence shown here is derived from an EMBL/GenBank/DDBJ whole genome shotgun (WGS) entry which is preliminary data.</text>
</comment>
<proteinExistence type="predicted"/>
<dbReference type="InterPro" id="IPR036059">
    <property type="entry name" value="TldD/PmbA_sf"/>
</dbReference>
<dbReference type="InterPro" id="IPR045569">
    <property type="entry name" value="Metalloprtase-TldD/E_C"/>
</dbReference>
<organism evidence="2 3">
    <name type="scientific">Clostridium omnivorum</name>
    <dbReference type="NCBI Taxonomy" id="1604902"/>
    <lineage>
        <taxon>Bacteria</taxon>
        <taxon>Bacillati</taxon>
        <taxon>Bacillota</taxon>
        <taxon>Clostridia</taxon>
        <taxon>Eubacteriales</taxon>
        <taxon>Clostridiaceae</taxon>
        <taxon>Clostridium</taxon>
    </lineage>
</organism>
<keyword evidence="3" id="KW-1185">Reference proteome</keyword>
<sequence>MVVEKYSNRIKETSINIVQTSVESIRKKDITKTGMRVYKDGFIGISGSLGNAEDSILIKEAEEALANKIPYNLEPTANKEEAIDCRGELLDDEAFVNEIGIVMEELKKSQPNFYFTNKINLVEQEINLSNIRNLNLSYKDRYMLAELVFKEKSSRNIMDGFVEFQGRKYNRDAFLSLTNSTCDAYSNLLSFDKEGTYPVVFSMLEGLPLMKFLQDLNANLFSTGSSLLSGKTGEKLFSNDFTLYQSLNPEDGIHPFFDAEGTVNDNYRYSLIKNGVVVSPYTDKRTADKYKLALTGSAVAEYDSVPSLGLTGFSVEEANKSLEDLLGGEKAIFVAIASGGDFTPAGDFATPVQLPFLFDGKRLIGRLPELQVFSNIYHMFGAGYRGTAKSAINPLSINKYMVMDLNVSKI</sequence>
<dbReference type="InterPro" id="IPR047657">
    <property type="entry name" value="PmbA"/>
</dbReference>
<dbReference type="SUPFAM" id="SSF111283">
    <property type="entry name" value="Putative modulator of DNA gyrase, PmbA/TldD"/>
    <property type="match status" value="1"/>
</dbReference>
<evidence type="ECO:0000313" key="3">
    <source>
        <dbReference type="Proteomes" id="UP001208567"/>
    </source>
</evidence>
<dbReference type="PANTHER" id="PTHR43421">
    <property type="entry name" value="METALLOPROTEASE PMBA"/>
    <property type="match status" value="1"/>
</dbReference>
<dbReference type="Proteomes" id="UP001208567">
    <property type="component" value="Unassembled WGS sequence"/>
</dbReference>
<evidence type="ECO:0000259" key="1">
    <source>
        <dbReference type="Pfam" id="PF19289"/>
    </source>
</evidence>
<gene>
    <name evidence="2" type="ORF">bsdE14_29870</name>
</gene>
<dbReference type="RefSeq" id="WP_264850912.1">
    <property type="nucleotide sequence ID" value="NZ_BRXR01000001.1"/>
</dbReference>
<dbReference type="PANTHER" id="PTHR43421:SF1">
    <property type="entry name" value="METALLOPROTEASE PMBA"/>
    <property type="match status" value="1"/>
</dbReference>